<sequence>MRFGKKQKLIHRNIGPYMISYRIDNVAYELELPLKLAALHPTFYIFMLKKCLDDPSLIMPIEDIGIKDSLSYEEILVHILDRQVCKLSSKEVASSKFCREISLLRRPYVRPGKI</sequence>
<keyword evidence="3" id="KW-1185">Reference proteome</keyword>
<gene>
    <name evidence="2" type="ORF">MTR67_023425</name>
</gene>
<dbReference type="AlphaFoldDB" id="A0AAF0TXL9"/>
<dbReference type="EMBL" id="CP133616">
    <property type="protein sequence ID" value="WMV30040.1"/>
    <property type="molecule type" value="Genomic_DNA"/>
</dbReference>
<dbReference type="Proteomes" id="UP001234989">
    <property type="component" value="Chromosome 5"/>
</dbReference>
<accession>A0AAF0TXL9</accession>
<evidence type="ECO:0000313" key="2">
    <source>
        <dbReference type="EMBL" id="WMV30040.1"/>
    </source>
</evidence>
<dbReference type="PANTHER" id="PTHR46148">
    <property type="entry name" value="CHROMO DOMAIN-CONTAINING PROTEIN"/>
    <property type="match status" value="1"/>
</dbReference>
<evidence type="ECO:0000313" key="3">
    <source>
        <dbReference type="Proteomes" id="UP001234989"/>
    </source>
</evidence>
<reference evidence="2" key="1">
    <citation type="submission" date="2023-08" db="EMBL/GenBank/DDBJ databases">
        <title>A de novo genome assembly of Solanum verrucosum Schlechtendal, a Mexican diploid species geographically isolated from the other diploid A-genome species in potato relatives.</title>
        <authorList>
            <person name="Hosaka K."/>
        </authorList>
    </citation>
    <scope>NUCLEOTIDE SEQUENCE</scope>
    <source>
        <tissue evidence="2">Young leaves</tissue>
    </source>
</reference>
<dbReference type="PANTHER" id="PTHR46148:SF56">
    <property type="entry name" value="RETROTRANSPOSON PROTEIN"/>
    <property type="match status" value="1"/>
</dbReference>
<proteinExistence type="predicted"/>
<name>A0AAF0TXL9_SOLVR</name>
<protein>
    <recommendedName>
        <fullName evidence="1">Tf2-1-like SH3-like domain-containing protein</fullName>
    </recommendedName>
</protein>
<feature type="domain" description="Tf2-1-like SH3-like" evidence="1">
    <location>
        <begin position="3"/>
        <end position="51"/>
    </location>
</feature>
<evidence type="ECO:0000259" key="1">
    <source>
        <dbReference type="Pfam" id="PF24626"/>
    </source>
</evidence>
<dbReference type="InterPro" id="IPR056924">
    <property type="entry name" value="SH3_Tf2-1"/>
</dbReference>
<dbReference type="Pfam" id="PF24626">
    <property type="entry name" value="SH3_Tf2-1"/>
    <property type="match status" value="1"/>
</dbReference>
<organism evidence="2 3">
    <name type="scientific">Solanum verrucosum</name>
    <dbReference type="NCBI Taxonomy" id="315347"/>
    <lineage>
        <taxon>Eukaryota</taxon>
        <taxon>Viridiplantae</taxon>
        <taxon>Streptophyta</taxon>
        <taxon>Embryophyta</taxon>
        <taxon>Tracheophyta</taxon>
        <taxon>Spermatophyta</taxon>
        <taxon>Magnoliopsida</taxon>
        <taxon>eudicotyledons</taxon>
        <taxon>Gunneridae</taxon>
        <taxon>Pentapetalae</taxon>
        <taxon>asterids</taxon>
        <taxon>lamiids</taxon>
        <taxon>Solanales</taxon>
        <taxon>Solanaceae</taxon>
        <taxon>Solanoideae</taxon>
        <taxon>Solaneae</taxon>
        <taxon>Solanum</taxon>
    </lineage>
</organism>